<dbReference type="HOGENOM" id="CLU_2698508_0_0_0"/>
<gene>
    <name evidence="1" type="ordered locus">Deide_11201</name>
</gene>
<proteinExistence type="predicted"/>
<evidence type="ECO:0000313" key="1">
    <source>
        <dbReference type="EMBL" id="AHX26502.1"/>
    </source>
</evidence>
<evidence type="ECO:0000313" key="2">
    <source>
        <dbReference type="Proteomes" id="UP000002208"/>
    </source>
</evidence>
<name>X5HN17_DEIDV</name>
<dbReference type="PaxDb" id="546414-Deide_11201"/>
<dbReference type="Proteomes" id="UP000002208">
    <property type="component" value="Chromosome"/>
</dbReference>
<protein>
    <submittedName>
        <fullName evidence="1">Uncharacterized protein</fullName>
    </submittedName>
</protein>
<dbReference type="AlphaFoldDB" id="X5HN17"/>
<dbReference type="RefSeq" id="WP_041227147.1">
    <property type="nucleotide sequence ID" value="NC_012526.1"/>
</dbReference>
<organism evidence="1 2">
    <name type="scientific">Deinococcus deserti (strain DSM 17065 / CIP 109153 / LMG 22923 / VCD115)</name>
    <dbReference type="NCBI Taxonomy" id="546414"/>
    <lineage>
        <taxon>Bacteria</taxon>
        <taxon>Thermotogati</taxon>
        <taxon>Deinococcota</taxon>
        <taxon>Deinococci</taxon>
        <taxon>Deinococcales</taxon>
        <taxon>Deinococcaceae</taxon>
        <taxon>Deinococcus</taxon>
    </lineage>
</organism>
<dbReference type="EMBL" id="CP001114">
    <property type="protein sequence ID" value="AHX26502.1"/>
    <property type="molecule type" value="Genomic_DNA"/>
</dbReference>
<sequence length="73" mass="7750">MPILLVALFAAEGAVAYFSPNGLVVSRVLLAVLTLSLRVAAGAAFWRTEGRLLAVATGTALRMMAWSQFALTR</sequence>
<keyword evidence="2" id="KW-1185">Reference proteome</keyword>
<dbReference type="KEGG" id="ddr:Deide_11201"/>
<reference evidence="1 2" key="1">
    <citation type="journal article" date="2009" name="PLoS Genet.">
        <title>Alliance of proteomics and genomics to unravel the specificities of Sahara bacterium Deinococcus deserti.</title>
        <authorList>
            <person name="de Groot A."/>
            <person name="Dulermo R."/>
            <person name="Ortet P."/>
            <person name="Blanchard L."/>
            <person name="Guerin P."/>
            <person name="Fernandez B."/>
            <person name="Vacherie B."/>
            <person name="Dossat C."/>
            <person name="Jolivet E."/>
            <person name="Siguier P."/>
            <person name="Chandler M."/>
            <person name="Barakat M."/>
            <person name="Dedieu A."/>
            <person name="Barbe V."/>
            <person name="Heulin T."/>
            <person name="Sommer S."/>
            <person name="Achouak W."/>
            <person name="Armengaud J."/>
        </authorList>
    </citation>
    <scope>NUCLEOTIDE SEQUENCE [LARGE SCALE GENOMIC DNA]</scope>
    <source>
        <strain evidence="2">DSM 17065 / CIP 109153 / LMG 22923 / VCD115</strain>
    </source>
</reference>
<accession>X5HN17</accession>